<evidence type="ECO:0000256" key="1">
    <source>
        <dbReference type="SAM" id="MobiDB-lite"/>
    </source>
</evidence>
<name>A0A2J6T0K2_9HELO</name>
<feature type="transmembrane region" description="Helical" evidence="2">
    <location>
        <begin position="350"/>
        <end position="371"/>
    </location>
</feature>
<evidence type="ECO:0000313" key="3">
    <source>
        <dbReference type="EMBL" id="PMD56529.1"/>
    </source>
</evidence>
<keyword evidence="2" id="KW-1133">Transmembrane helix</keyword>
<evidence type="ECO:0000313" key="4">
    <source>
        <dbReference type="Proteomes" id="UP000235371"/>
    </source>
</evidence>
<feature type="region of interest" description="Disordered" evidence="1">
    <location>
        <begin position="146"/>
        <end position="169"/>
    </location>
</feature>
<protein>
    <recommendedName>
        <fullName evidence="5">Low temperature requirement a protein</fullName>
    </recommendedName>
</protein>
<keyword evidence="2" id="KW-0812">Transmembrane</keyword>
<dbReference type="PANTHER" id="PTHR36840:SF1">
    <property type="entry name" value="BLL5714 PROTEIN"/>
    <property type="match status" value="1"/>
</dbReference>
<keyword evidence="4" id="KW-1185">Reference proteome</keyword>
<feature type="transmembrane region" description="Helical" evidence="2">
    <location>
        <begin position="575"/>
        <end position="591"/>
    </location>
</feature>
<evidence type="ECO:0008006" key="5">
    <source>
        <dbReference type="Google" id="ProtNLM"/>
    </source>
</evidence>
<gene>
    <name evidence="3" type="ORF">K444DRAFT_66917</name>
</gene>
<dbReference type="InParanoid" id="A0A2J6T0K2"/>
<dbReference type="EMBL" id="KZ613848">
    <property type="protein sequence ID" value="PMD56529.1"/>
    <property type="molecule type" value="Genomic_DNA"/>
</dbReference>
<dbReference type="RefSeq" id="XP_024733433.1">
    <property type="nucleotide sequence ID" value="XM_024887490.1"/>
</dbReference>
<dbReference type="GeneID" id="36595566"/>
<feature type="transmembrane region" description="Helical" evidence="2">
    <location>
        <begin position="416"/>
        <end position="433"/>
    </location>
</feature>
<dbReference type="Pfam" id="PF06772">
    <property type="entry name" value="LtrA"/>
    <property type="match status" value="1"/>
</dbReference>
<evidence type="ECO:0000256" key="2">
    <source>
        <dbReference type="SAM" id="Phobius"/>
    </source>
</evidence>
<feature type="transmembrane region" description="Helical" evidence="2">
    <location>
        <begin position="439"/>
        <end position="462"/>
    </location>
</feature>
<feature type="compositionally biased region" description="Basic and acidic residues" evidence="1">
    <location>
        <begin position="159"/>
        <end position="169"/>
    </location>
</feature>
<dbReference type="AlphaFoldDB" id="A0A2J6T0K2"/>
<organism evidence="3 4">
    <name type="scientific">Hyaloscypha bicolor E</name>
    <dbReference type="NCBI Taxonomy" id="1095630"/>
    <lineage>
        <taxon>Eukaryota</taxon>
        <taxon>Fungi</taxon>
        <taxon>Dikarya</taxon>
        <taxon>Ascomycota</taxon>
        <taxon>Pezizomycotina</taxon>
        <taxon>Leotiomycetes</taxon>
        <taxon>Helotiales</taxon>
        <taxon>Hyaloscyphaceae</taxon>
        <taxon>Hyaloscypha</taxon>
        <taxon>Hyaloscypha bicolor</taxon>
    </lineage>
</organism>
<feature type="compositionally biased region" description="Low complexity" evidence="1">
    <location>
        <begin position="1"/>
        <end position="17"/>
    </location>
</feature>
<feature type="region of interest" description="Disordered" evidence="1">
    <location>
        <begin position="1"/>
        <end position="28"/>
    </location>
</feature>
<proteinExistence type="predicted"/>
<sequence>MSSTPTTTTGVTLSSGHSHSHHRAKRQRHFVLPDGRKVHIALSPEEAESLRQRLTAIKKDEPFDLVISGSPEHLEALRQVHSHYDERREMLRAKHGPDYDEFENVRAELDHLSSELHMLSDHAVQLDANFSKYGYSAHLRTYDDHSAPGSSASSISGFHDPDHEKKDWESEKRNGRIMKIYKKPTVRQYFHKGLLWRASERTEVASFELFVDLLYVGILAINGDHAAEDPTGHELLRFSITFIMSWKLWSDLALIISWFETDDILQRLSVMTIMACLLGLTTNMLDALGETYSMLVAFYLAARLFMGAYYFLLAWVIPMVRGMMLVHVGLTVIPSAIWIGSIYVDMPQRLGLIWAAIFIELTGPMFVILIIRGLTLPEGAQPIAGGPMFPRRIVEWIRRVFEFFPAMNIEHKVERTNAFTTLVFGYSVVAIIYQNAASFGLNAFFGKAALGLVQAFCFNWIYFELDGADLYTHAIRRTVTSAMAWSTAHLPFIMSFVLAAGALSKLVLATDCRDTKIEDLTETYILKSDPEIPIGLRWFYCGGLGIALFCMGIISICHVHKDPAMGIRVRKSKRMANRFAVCIILCCLPTAHHLNSLQLISIVTGLIIWVLFVELFGCSSPEESFFGEKKQCKYTARCKISKKDLESAVRGGHVINVSELSDRGEKGLYEMS</sequence>
<feature type="transmembrane region" description="Helical" evidence="2">
    <location>
        <begin position="268"/>
        <end position="285"/>
    </location>
</feature>
<feature type="compositionally biased region" description="Low complexity" evidence="1">
    <location>
        <begin position="147"/>
        <end position="157"/>
    </location>
</feature>
<dbReference type="PANTHER" id="PTHR36840">
    <property type="entry name" value="BLL5714 PROTEIN"/>
    <property type="match status" value="1"/>
</dbReference>
<feature type="transmembrane region" description="Helical" evidence="2">
    <location>
        <begin position="536"/>
        <end position="554"/>
    </location>
</feature>
<dbReference type="STRING" id="1095630.A0A2J6T0K2"/>
<accession>A0A2J6T0K2</accession>
<dbReference type="OrthoDB" id="191995at2759"/>
<feature type="compositionally biased region" description="Basic residues" evidence="1">
    <location>
        <begin position="18"/>
        <end position="28"/>
    </location>
</feature>
<reference evidence="3 4" key="1">
    <citation type="submission" date="2016-04" db="EMBL/GenBank/DDBJ databases">
        <title>A degradative enzymes factory behind the ericoid mycorrhizal symbiosis.</title>
        <authorList>
            <consortium name="DOE Joint Genome Institute"/>
            <person name="Martino E."/>
            <person name="Morin E."/>
            <person name="Grelet G."/>
            <person name="Kuo A."/>
            <person name="Kohler A."/>
            <person name="Daghino S."/>
            <person name="Barry K."/>
            <person name="Choi C."/>
            <person name="Cichocki N."/>
            <person name="Clum A."/>
            <person name="Copeland A."/>
            <person name="Hainaut M."/>
            <person name="Haridas S."/>
            <person name="Labutti K."/>
            <person name="Lindquist E."/>
            <person name="Lipzen A."/>
            <person name="Khouja H.-R."/>
            <person name="Murat C."/>
            <person name="Ohm R."/>
            <person name="Olson A."/>
            <person name="Spatafora J."/>
            <person name="Veneault-Fourrey C."/>
            <person name="Henrissat B."/>
            <person name="Grigoriev I."/>
            <person name="Martin F."/>
            <person name="Perotto S."/>
        </authorList>
    </citation>
    <scope>NUCLEOTIDE SEQUENCE [LARGE SCALE GENOMIC DNA]</scope>
    <source>
        <strain evidence="3 4">E</strain>
    </source>
</reference>
<feature type="transmembrane region" description="Helical" evidence="2">
    <location>
        <begin position="297"/>
        <end position="317"/>
    </location>
</feature>
<feature type="transmembrane region" description="Helical" evidence="2">
    <location>
        <begin position="597"/>
        <end position="616"/>
    </location>
</feature>
<feature type="transmembrane region" description="Helical" evidence="2">
    <location>
        <begin position="324"/>
        <end position="344"/>
    </location>
</feature>
<feature type="transmembrane region" description="Helical" evidence="2">
    <location>
        <begin position="482"/>
        <end position="503"/>
    </location>
</feature>
<keyword evidence="2" id="KW-0472">Membrane</keyword>
<dbReference type="InterPro" id="IPR010640">
    <property type="entry name" value="Low_temperature_requirement_A"/>
</dbReference>
<dbReference type="Proteomes" id="UP000235371">
    <property type="component" value="Unassembled WGS sequence"/>
</dbReference>